<reference evidence="2" key="1">
    <citation type="submission" date="2019-09" db="EMBL/GenBank/DDBJ databases">
        <title>Draft genome information of white flower Hibiscus syriacus.</title>
        <authorList>
            <person name="Kim Y.-M."/>
        </authorList>
    </citation>
    <scope>NUCLEOTIDE SEQUENCE [LARGE SCALE GENOMIC DNA]</scope>
    <source>
        <strain evidence="2">YM2019G1</strain>
    </source>
</reference>
<feature type="domain" description="DUF7870" evidence="1">
    <location>
        <begin position="274"/>
        <end position="445"/>
    </location>
</feature>
<dbReference type="AlphaFoldDB" id="A0A6A3A3M7"/>
<keyword evidence="3" id="KW-1185">Reference proteome</keyword>
<gene>
    <name evidence="2" type="ORF">F3Y22_tig00110610pilonHSYRG00655</name>
</gene>
<evidence type="ECO:0000313" key="2">
    <source>
        <dbReference type="EMBL" id="KAE8697835.1"/>
    </source>
</evidence>
<accession>A0A6A3A3M7</accession>
<dbReference type="PANTHER" id="PTHR47291">
    <property type="entry name" value="PEPTIDE UPSTREAM PROTEIN"/>
    <property type="match status" value="1"/>
</dbReference>
<dbReference type="SUPFAM" id="SSF53335">
    <property type="entry name" value="S-adenosyl-L-methionine-dependent methyltransferases"/>
    <property type="match status" value="1"/>
</dbReference>
<dbReference type="Gene3D" id="3.40.50.150">
    <property type="entry name" value="Vaccinia Virus protein VP39"/>
    <property type="match status" value="1"/>
</dbReference>
<dbReference type="Proteomes" id="UP000436088">
    <property type="component" value="Unassembled WGS sequence"/>
</dbReference>
<dbReference type="PANTHER" id="PTHR47291:SF1">
    <property type="entry name" value="PEPTIDE UPSTREAM PROTEIN"/>
    <property type="match status" value="1"/>
</dbReference>
<proteinExistence type="predicted"/>
<dbReference type="InterPro" id="IPR057192">
    <property type="entry name" value="DUF7870"/>
</dbReference>
<dbReference type="EMBL" id="VEPZ02001049">
    <property type="protein sequence ID" value="KAE8697835.1"/>
    <property type="molecule type" value="Genomic_DNA"/>
</dbReference>
<name>A0A6A3A3M7_HIBSY</name>
<dbReference type="Pfam" id="PF25276">
    <property type="entry name" value="DUF7870"/>
    <property type="match status" value="1"/>
</dbReference>
<protein>
    <submittedName>
        <fullName evidence="2">E3 ubiquitin-protein ligase LOG2-like</fullName>
    </submittedName>
</protein>
<organism evidence="2 3">
    <name type="scientific">Hibiscus syriacus</name>
    <name type="common">Rose of Sharon</name>
    <dbReference type="NCBI Taxonomy" id="106335"/>
    <lineage>
        <taxon>Eukaryota</taxon>
        <taxon>Viridiplantae</taxon>
        <taxon>Streptophyta</taxon>
        <taxon>Embryophyta</taxon>
        <taxon>Tracheophyta</taxon>
        <taxon>Spermatophyta</taxon>
        <taxon>Magnoliopsida</taxon>
        <taxon>eudicotyledons</taxon>
        <taxon>Gunneridae</taxon>
        <taxon>Pentapetalae</taxon>
        <taxon>rosids</taxon>
        <taxon>malvids</taxon>
        <taxon>Malvales</taxon>
        <taxon>Malvaceae</taxon>
        <taxon>Malvoideae</taxon>
        <taxon>Hibiscus</taxon>
    </lineage>
</organism>
<sequence length="447" mass="49854">MDSKNLKLMIFRGSLVRCVLLRGLAFAVALSIVPLLQIISGADPQMLYTLSASADCALESGSSASFMFPGTMFFSKVWGSFGSLQCKEDGNLTTGVVRALMGKKLLSYSAKALCVGEGSVSAVMALRDLGFSTVNGVYRHPFFSIKHKKFVYELDYEDNSYDLVLSRDSDRISVPALLVLEIERVLRPGGIGAILIGLSGSNPASLIRSATPVSSLLKASVVIYVDHFNEFTLVVFEKKLENISYFEQYHLPAECPSMTKNKAVLNHIEPLMGKKPMEFEKRIAYLPKFVNVSTKQCLIYIDIGASEYMNSNVTSWFFPSYPLDHQAFDFYFVDHNSSVMKSYVKRPDSDRIDDSDPFVEDEEFDFHLWFKDTVQYADFVVLKMNAGAVELQLISDLFKSGIICFIDELFLHCSDSIDSGGAVKGGCMGLFKSLRRAGVYVHQWWGD</sequence>
<evidence type="ECO:0000259" key="1">
    <source>
        <dbReference type="Pfam" id="PF25276"/>
    </source>
</evidence>
<evidence type="ECO:0000313" key="3">
    <source>
        <dbReference type="Proteomes" id="UP000436088"/>
    </source>
</evidence>
<comment type="caution">
    <text evidence="2">The sequence shown here is derived from an EMBL/GenBank/DDBJ whole genome shotgun (WGS) entry which is preliminary data.</text>
</comment>
<dbReference type="InterPro" id="IPR029063">
    <property type="entry name" value="SAM-dependent_MTases_sf"/>
</dbReference>